<reference evidence="2 3" key="1">
    <citation type="submission" date="2023-11" db="EMBL/GenBank/DDBJ databases">
        <title>MicrobeMod: A computational toolkit for identifying prokaryotic methylation and restriction-modification with nanopore sequencing.</title>
        <authorList>
            <person name="Crits-Christoph A."/>
            <person name="Kang S.C."/>
            <person name="Lee H."/>
            <person name="Ostrov N."/>
        </authorList>
    </citation>
    <scope>NUCLEOTIDE SEQUENCE [LARGE SCALE GENOMIC DNA]</scope>
    <source>
        <strain evidence="2 3">DSMZ 700</strain>
    </source>
</reference>
<comment type="caution">
    <text evidence="2">The sequence shown here is derived from an EMBL/GenBank/DDBJ whole genome shotgun (WGS) entry which is preliminary data.</text>
</comment>
<proteinExistence type="predicted"/>
<keyword evidence="3" id="KW-1185">Reference proteome</keyword>
<sequence>MRTAPTPSQQAMLGRFDLVIAILIHIIMDQGRASGIAFPRLIQIWQRITRLAARFTRAALIGPRPRRIRAPQIRKPAPIRPEPPLPTSQGWLRRLLPDSETMPSALIYPAQQLSDLLADPAMAELIETNPAIGRTLRPLFAALGMARPPILAIPAPQPEPQPAPPQAHHAIEPAEPPGNPIVSVPISKRNWRPPRPPC</sequence>
<feature type="region of interest" description="Disordered" evidence="1">
    <location>
        <begin position="155"/>
        <end position="198"/>
    </location>
</feature>
<dbReference type="AlphaFoldDB" id="A0AAW9DUU0"/>
<dbReference type="RefSeq" id="WP_319615147.1">
    <property type="nucleotide sequence ID" value="NZ_JAWXYB010000018.1"/>
</dbReference>
<organism evidence="2 3">
    <name type="scientific">Acidiphilium acidophilum</name>
    <name type="common">Thiobacillus acidophilus</name>
    <dbReference type="NCBI Taxonomy" id="76588"/>
    <lineage>
        <taxon>Bacteria</taxon>
        <taxon>Pseudomonadati</taxon>
        <taxon>Pseudomonadota</taxon>
        <taxon>Alphaproteobacteria</taxon>
        <taxon>Acetobacterales</taxon>
        <taxon>Acidocellaceae</taxon>
        <taxon>Acidiphilium</taxon>
    </lineage>
</organism>
<evidence type="ECO:0000313" key="2">
    <source>
        <dbReference type="EMBL" id="MDX5932299.1"/>
    </source>
</evidence>
<evidence type="ECO:0000256" key="1">
    <source>
        <dbReference type="SAM" id="MobiDB-lite"/>
    </source>
</evidence>
<accession>A0AAW9DUU0</accession>
<evidence type="ECO:0000313" key="3">
    <source>
        <dbReference type="Proteomes" id="UP001279553"/>
    </source>
</evidence>
<feature type="compositionally biased region" description="Pro residues" evidence="1">
    <location>
        <begin position="155"/>
        <end position="165"/>
    </location>
</feature>
<name>A0AAW9DUU0_ACIAO</name>
<protein>
    <submittedName>
        <fullName evidence="2">Uncharacterized protein</fullName>
    </submittedName>
</protein>
<gene>
    <name evidence="2" type="ORF">SIL87_16200</name>
</gene>
<dbReference type="EMBL" id="JAWXYB010000018">
    <property type="protein sequence ID" value="MDX5932299.1"/>
    <property type="molecule type" value="Genomic_DNA"/>
</dbReference>
<dbReference type="Proteomes" id="UP001279553">
    <property type="component" value="Unassembled WGS sequence"/>
</dbReference>